<keyword evidence="8" id="KW-1185">Reference proteome</keyword>
<dbReference type="PROSITE" id="PS50075">
    <property type="entry name" value="CARRIER"/>
    <property type="match status" value="1"/>
</dbReference>
<dbReference type="InterPro" id="IPR009081">
    <property type="entry name" value="PP-bd_ACP"/>
</dbReference>
<dbReference type="RefSeq" id="WP_066326063.1">
    <property type="nucleotide sequence ID" value="NZ_CP015438.1"/>
</dbReference>
<dbReference type="Pfam" id="PF00550">
    <property type="entry name" value="PP-binding"/>
    <property type="match status" value="1"/>
</dbReference>
<dbReference type="HAMAP" id="MF_00565">
    <property type="entry name" value="DltC"/>
    <property type="match status" value="1"/>
</dbReference>
<organism evidence="7 8">
    <name type="scientific">Anoxybacteroides amylolyticum</name>
    <dbReference type="NCBI Taxonomy" id="294699"/>
    <lineage>
        <taxon>Bacteria</taxon>
        <taxon>Bacillati</taxon>
        <taxon>Bacillota</taxon>
        <taxon>Bacilli</taxon>
        <taxon>Bacillales</taxon>
        <taxon>Anoxybacillaceae</taxon>
        <taxon>Anoxybacteroides</taxon>
    </lineage>
</organism>
<dbReference type="EMBL" id="CP015438">
    <property type="protein sequence ID" value="ANB60299.1"/>
    <property type="molecule type" value="Genomic_DNA"/>
</dbReference>
<dbReference type="InterPro" id="IPR003230">
    <property type="entry name" value="DltC"/>
</dbReference>
<comment type="similarity">
    <text evidence="5">Belongs to the DltC family.</text>
</comment>
<dbReference type="GO" id="GO:0070395">
    <property type="term" value="P:lipoteichoic acid biosynthetic process"/>
    <property type="evidence" value="ECO:0007669"/>
    <property type="project" value="UniProtKB-UniRule"/>
</dbReference>
<dbReference type="NCBIfam" id="TIGR01688">
    <property type="entry name" value="dltC"/>
    <property type="match status" value="1"/>
</dbReference>
<evidence type="ECO:0000259" key="6">
    <source>
        <dbReference type="PROSITE" id="PS50075"/>
    </source>
</evidence>
<keyword evidence="1 5" id="KW-0596">Phosphopantetheine</keyword>
<dbReference type="PATRIC" id="fig|294699.3.peg.2618"/>
<feature type="modified residue" description="O-(pantetheine 4'-phosphoryl)serine" evidence="5">
    <location>
        <position position="36"/>
    </location>
</feature>
<dbReference type="Gene3D" id="1.10.1200.10">
    <property type="entry name" value="ACP-like"/>
    <property type="match status" value="1"/>
</dbReference>
<keyword evidence="2 5" id="KW-0963">Cytoplasm</keyword>
<dbReference type="Proteomes" id="UP000076865">
    <property type="component" value="Chromosome"/>
</dbReference>
<reference evidence="7 8" key="1">
    <citation type="journal article" date="2006" name="Syst. Appl. Microbiol.">
        <title>Anoxybacillus amylolyticus sp. nov., a thermophilic amylase producing bacterium isolated from Mount Rittmann (Antarctica).</title>
        <authorList>
            <person name="Poli A."/>
            <person name="Esposito E."/>
            <person name="Lama L."/>
            <person name="Orlando P."/>
            <person name="Nicolaus G."/>
            <person name="de Appolonia F."/>
            <person name="Gambacorta A."/>
            <person name="Nicolaus B."/>
        </authorList>
    </citation>
    <scope>NUCLEOTIDE SEQUENCE [LARGE SCALE GENOMIC DNA]</scope>
    <source>
        <strain evidence="7 8">DSM 15939</strain>
    </source>
</reference>
<dbReference type="InterPro" id="IPR036736">
    <property type="entry name" value="ACP-like_sf"/>
</dbReference>
<sequence length="78" mass="8882">MEIKHTVLELLEEICQTDVVKENLNIELFEEGLLDSFGVVSLLMGIEEKLGIRVGISEVDREQWSTPNKIIAILENWA</sequence>
<evidence type="ECO:0000256" key="3">
    <source>
        <dbReference type="ARBA" id="ARBA00022553"/>
    </source>
</evidence>
<evidence type="ECO:0000256" key="4">
    <source>
        <dbReference type="ARBA" id="ARBA00023316"/>
    </source>
</evidence>
<protein>
    <recommendedName>
        <fullName evidence="5">D-alanyl carrier protein</fullName>
        <shortName evidence="5">DCP</shortName>
    </recommendedName>
    <alternativeName>
        <fullName evidence="5">D-alanine--poly(phosphoribitol) ligase subunit 2</fullName>
    </alternativeName>
</protein>
<dbReference type="AlphaFoldDB" id="A0A160F262"/>
<dbReference type="KEGG" id="aamy:GFC30_2544"/>
<dbReference type="UniPathway" id="UPA00556"/>
<comment type="PTM">
    <text evidence="5">4'-phosphopantetheine is transferred from CoA to a specific serine of apo-DCP.</text>
</comment>
<evidence type="ECO:0000256" key="1">
    <source>
        <dbReference type="ARBA" id="ARBA00022450"/>
    </source>
</evidence>
<evidence type="ECO:0000256" key="5">
    <source>
        <dbReference type="HAMAP-Rule" id="MF_00565"/>
    </source>
</evidence>
<dbReference type="GO" id="GO:0016874">
    <property type="term" value="F:ligase activity"/>
    <property type="evidence" value="ECO:0007669"/>
    <property type="project" value="UniProtKB-KW"/>
</dbReference>
<gene>
    <name evidence="5 7" type="primary">dltC</name>
    <name evidence="7" type="ORF">GFC30_2544</name>
</gene>
<dbReference type="NCBIfam" id="NF003464">
    <property type="entry name" value="PRK05087.1"/>
    <property type="match status" value="1"/>
</dbReference>
<keyword evidence="3 5" id="KW-0597">Phosphoprotein</keyword>
<keyword evidence="4 5" id="KW-0961">Cell wall biogenesis/degradation</keyword>
<feature type="domain" description="Carrier" evidence="6">
    <location>
        <begin position="1"/>
        <end position="78"/>
    </location>
</feature>
<comment type="pathway">
    <text evidence="5">Cell wall biogenesis; lipoteichoic acid biosynthesis.</text>
</comment>
<evidence type="ECO:0000256" key="2">
    <source>
        <dbReference type="ARBA" id="ARBA00022490"/>
    </source>
</evidence>
<comment type="subcellular location">
    <subcellularLocation>
        <location evidence="5">Cytoplasm</location>
    </subcellularLocation>
</comment>
<keyword evidence="7" id="KW-0436">Ligase</keyword>
<evidence type="ECO:0000313" key="8">
    <source>
        <dbReference type="Proteomes" id="UP000076865"/>
    </source>
</evidence>
<dbReference type="SUPFAM" id="SSF47336">
    <property type="entry name" value="ACP-like"/>
    <property type="match status" value="1"/>
</dbReference>
<accession>A0A160F262</accession>
<evidence type="ECO:0000313" key="7">
    <source>
        <dbReference type="EMBL" id="ANB60299.1"/>
    </source>
</evidence>
<dbReference type="GO" id="GO:0036370">
    <property type="term" value="F:D-alanyl carrier activity"/>
    <property type="evidence" value="ECO:0007669"/>
    <property type="project" value="UniProtKB-UniRule"/>
</dbReference>
<dbReference type="GO" id="GO:0005737">
    <property type="term" value="C:cytoplasm"/>
    <property type="evidence" value="ECO:0007669"/>
    <property type="project" value="UniProtKB-SubCell"/>
</dbReference>
<dbReference type="GO" id="GO:0071555">
    <property type="term" value="P:cell wall organization"/>
    <property type="evidence" value="ECO:0007669"/>
    <property type="project" value="UniProtKB-KW"/>
</dbReference>
<name>A0A160F262_9BACL</name>
<dbReference type="OrthoDB" id="6462171at2"/>
<comment type="function">
    <text evidence="5">Carrier protein involved in the D-alanylation of lipoteichoic acid (LTA). The loading of thioester-linked D-alanine onto DltC is catalyzed by D-alanine--D-alanyl carrier protein ligase DltA. The DltC-carried D-alanyl group is further transferred to cell membrane phosphatidylglycerol (PG) by forming an ester bond, probably catalyzed by DltD. D-alanylation of LTA plays an important role in modulating the properties of the cell wall in Gram-positive bacteria, influencing the net charge of the cell wall.</text>
</comment>
<proteinExistence type="inferred from homology"/>